<sequence>MKRVKLLFALLALTFASSTVFAQFTQTQQIAEWQRAKVYTRAYLDAMPEDGYGFKATPEIRSFAQQMLHLADANYYFASSASGVTSPMKGSAEKTVAQTKEATTKAVMDSYDFVIASLQGMTAAQLDEMGSVEGKSVSKANIFGKAFEHQTHHRGQCVIYLRLKGVTPPGEMLF</sequence>
<dbReference type="SUPFAM" id="SSF109854">
    <property type="entry name" value="DinB/YfiT-like putative metalloenzymes"/>
    <property type="match status" value="1"/>
</dbReference>
<proteinExistence type="inferred from homology"/>
<protein>
    <submittedName>
        <fullName evidence="3">DinB family protein</fullName>
    </submittedName>
</protein>
<dbReference type="Gene3D" id="1.20.120.450">
    <property type="entry name" value="dinb family like domain"/>
    <property type="match status" value="1"/>
</dbReference>
<dbReference type="Pfam" id="PF05163">
    <property type="entry name" value="DinB"/>
    <property type="match status" value="1"/>
</dbReference>
<dbReference type="OrthoDB" id="119432at2"/>
<evidence type="ECO:0000256" key="2">
    <source>
        <dbReference type="ARBA" id="ARBA00022723"/>
    </source>
</evidence>
<dbReference type="InterPro" id="IPR007837">
    <property type="entry name" value="DinB"/>
</dbReference>
<evidence type="ECO:0000313" key="3">
    <source>
        <dbReference type="EMBL" id="BAU53871.1"/>
    </source>
</evidence>
<keyword evidence="2" id="KW-0479">Metal-binding</keyword>
<dbReference type="InterPro" id="IPR034660">
    <property type="entry name" value="DinB/YfiT-like"/>
</dbReference>
<dbReference type="AlphaFoldDB" id="A0A0X8X134"/>
<dbReference type="GO" id="GO:0046872">
    <property type="term" value="F:metal ion binding"/>
    <property type="evidence" value="ECO:0007669"/>
    <property type="project" value="UniProtKB-KW"/>
</dbReference>
<evidence type="ECO:0000256" key="1">
    <source>
        <dbReference type="ARBA" id="ARBA00008635"/>
    </source>
</evidence>
<accession>A0A0X8X134</accession>
<evidence type="ECO:0000313" key="4">
    <source>
        <dbReference type="Proteomes" id="UP000218263"/>
    </source>
</evidence>
<comment type="similarity">
    <text evidence="1">Belongs to the DinB family.</text>
</comment>
<dbReference type="KEGG" id="mgot:MgSA37_02042"/>
<gene>
    <name evidence="3" type="ORF">MgSA37_02042</name>
</gene>
<name>A0A0X8X134_9SPHI</name>
<dbReference type="EMBL" id="AP017313">
    <property type="protein sequence ID" value="BAU53871.1"/>
    <property type="molecule type" value="Genomic_DNA"/>
</dbReference>
<reference evidence="3 4" key="1">
    <citation type="submission" date="2015-12" db="EMBL/GenBank/DDBJ databases">
        <title>Genome sequence of Mucilaginibacter gotjawali.</title>
        <authorList>
            <person name="Lee J.S."/>
            <person name="Lee K.C."/>
            <person name="Kim K.K."/>
            <person name="Lee B.W."/>
        </authorList>
    </citation>
    <scope>NUCLEOTIDE SEQUENCE [LARGE SCALE GENOMIC DNA]</scope>
    <source>
        <strain evidence="3 4">SA3-7</strain>
    </source>
</reference>
<dbReference type="RefSeq" id="WP_096351591.1">
    <property type="nucleotide sequence ID" value="NZ_AP017313.1"/>
</dbReference>
<organism evidence="3 4">
    <name type="scientific">Mucilaginibacter gotjawali</name>
    <dbReference type="NCBI Taxonomy" id="1550579"/>
    <lineage>
        <taxon>Bacteria</taxon>
        <taxon>Pseudomonadati</taxon>
        <taxon>Bacteroidota</taxon>
        <taxon>Sphingobacteriia</taxon>
        <taxon>Sphingobacteriales</taxon>
        <taxon>Sphingobacteriaceae</taxon>
        <taxon>Mucilaginibacter</taxon>
    </lineage>
</organism>
<keyword evidence="4" id="KW-1185">Reference proteome</keyword>
<dbReference type="Proteomes" id="UP000218263">
    <property type="component" value="Chromosome"/>
</dbReference>